<dbReference type="OrthoDB" id="276511at2759"/>
<dbReference type="AlphaFoldDB" id="A0A061J8J9"/>
<feature type="domain" description="KKT2/KKT3 zinc finger" evidence="2">
    <location>
        <begin position="44"/>
        <end position="83"/>
    </location>
</feature>
<reference evidence="3 4" key="1">
    <citation type="submission" date="2013-07" db="EMBL/GenBank/DDBJ databases">
        <authorList>
            <person name="Stoco P.H."/>
            <person name="Wagner G."/>
            <person name="Gerber A."/>
            <person name="Zaha A."/>
            <person name="Thompson C."/>
            <person name="Bartholomeu D.C."/>
            <person name="Luckemeyer D.D."/>
            <person name="Bahia D."/>
            <person name="Loreto E."/>
            <person name="Prestes E.B."/>
            <person name="Lima F.M."/>
            <person name="Rodrigues-Luiz G."/>
            <person name="Vallejo G.A."/>
            <person name="Filho J.F."/>
            <person name="Monteiro K.M."/>
            <person name="Tyler K.M."/>
            <person name="de Almeida L.G."/>
            <person name="Ortiz M.F."/>
            <person name="Siervo M.A."/>
            <person name="de Moraes M.H."/>
            <person name="Cunha O.L."/>
            <person name="Mendonca-Neto R."/>
            <person name="Silva R."/>
            <person name="Teixeira S.M."/>
            <person name="Murta S.M."/>
            <person name="Sincero T.C."/>
            <person name="Mendes T.A."/>
            <person name="Urmenyi T.P."/>
            <person name="Silva V.G."/>
            <person name="da Rocha W.D."/>
            <person name="Andersson B."/>
            <person name="Romanha A.J."/>
            <person name="Steindel M."/>
            <person name="de Vasconcelos A.T."/>
            <person name="Grisard E.C."/>
        </authorList>
    </citation>
    <scope>NUCLEOTIDE SEQUENCE [LARGE SCALE GENOMIC DNA]</scope>
    <source>
        <strain evidence="3 4">SC58</strain>
    </source>
</reference>
<evidence type="ECO:0000313" key="4">
    <source>
        <dbReference type="Proteomes" id="UP000031737"/>
    </source>
</evidence>
<keyword evidence="4" id="KW-1185">Reference proteome</keyword>
<evidence type="ECO:0000259" key="2">
    <source>
        <dbReference type="Pfam" id="PF26235"/>
    </source>
</evidence>
<name>A0A061J8J9_TRYRA</name>
<dbReference type="Pfam" id="PF26235">
    <property type="entry name" value="zf-KKT2_KKT3"/>
    <property type="match status" value="1"/>
</dbReference>
<protein>
    <recommendedName>
        <fullName evidence="2">KKT2/KKT3 zinc finger domain-containing protein</fullName>
    </recommendedName>
</protein>
<dbReference type="SUPFAM" id="SSF57850">
    <property type="entry name" value="RING/U-box"/>
    <property type="match status" value="1"/>
</dbReference>
<dbReference type="InterPro" id="IPR058800">
    <property type="entry name" value="Znf-KKT2_KKT3"/>
</dbReference>
<feature type="chain" id="PRO_5001601583" description="KKT2/KKT3 zinc finger domain-containing protein" evidence="1">
    <location>
        <begin position="19"/>
        <end position="266"/>
    </location>
</feature>
<accession>A0A061J8J9</accession>
<dbReference type="Proteomes" id="UP000031737">
    <property type="component" value="Unassembled WGS sequence"/>
</dbReference>
<dbReference type="EMBL" id="AUPL01001021">
    <property type="protein sequence ID" value="ESL11234.1"/>
    <property type="molecule type" value="Genomic_DNA"/>
</dbReference>
<comment type="caution">
    <text evidence="3">The sequence shown here is derived from an EMBL/GenBank/DDBJ whole genome shotgun (WGS) entry which is preliminary data.</text>
</comment>
<proteinExistence type="predicted"/>
<feature type="signal peptide" evidence="1">
    <location>
        <begin position="1"/>
        <end position="18"/>
    </location>
</feature>
<sequence length="266" mass="30975">MLLLIFFYCFFFFRHRLTKKKVRFMKAGDQCIFRYYEILPLDLEPEYKMGYTCDMCSKDFLKTPFFHCARSGRDLCMSCGEKSSLTPFSSLIGRITVPNFIWKDSQKEIIVVLCYQIQFEYFGCYFSDGSNLLITYEDTLPSLYIEHGCSVENAISLPKAELLRRFSWVKNVMNIWEDGCVCFHDVTRPPDRFRPCFLTSFRQDGLFIEFCLSDGFSEIVHSGEGVVIVVKGTCVISCLMMNLPLHWGKSLPKAATSVLDWFRNRD</sequence>
<organism evidence="3 4">
    <name type="scientific">Trypanosoma rangeli SC58</name>
    <dbReference type="NCBI Taxonomy" id="429131"/>
    <lineage>
        <taxon>Eukaryota</taxon>
        <taxon>Discoba</taxon>
        <taxon>Euglenozoa</taxon>
        <taxon>Kinetoplastea</taxon>
        <taxon>Metakinetoplastina</taxon>
        <taxon>Trypanosomatida</taxon>
        <taxon>Trypanosomatidae</taxon>
        <taxon>Trypanosoma</taxon>
        <taxon>Herpetosoma</taxon>
    </lineage>
</organism>
<keyword evidence="1" id="KW-0732">Signal</keyword>
<dbReference type="VEuPathDB" id="TriTrypDB:TRSC58_01021"/>
<evidence type="ECO:0000256" key="1">
    <source>
        <dbReference type="SAM" id="SignalP"/>
    </source>
</evidence>
<gene>
    <name evidence="3" type="ORF">TRSC58_01021</name>
</gene>
<evidence type="ECO:0000313" key="3">
    <source>
        <dbReference type="EMBL" id="ESL11234.1"/>
    </source>
</evidence>